<sequence length="65" mass="7505">MELVDTDGLERLDVQGREFIAEELIVEVIPQAENEFTCWPWLLVRCRSPIALQKDGHAYCTDREG</sequence>
<evidence type="ECO:0000313" key="2">
    <source>
        <dbReference type="Proteomes" id="UP001239267"/>
    </source>
</evidence>
<dbReference type="RefSeq" id="WP_307356971.1">
    <property type="nucleotide sequence ID" value="NZ_JAUSTB010000001.1"/>
</dbReference>
<comment type="caution">
    <text evidence="1">The sequence shown here is derived from an EMBL/GenBank/DDBJ whole genome shotgun (WGS) entry which is preliminary data.</text>
</comment>
<dbReference type="EMBL" id="JAUSTB010000001">
    <property type="protein sequence ID" value="MDQ0144716.1"/>
    <property type="molecule type" value="Genomic_DNA"/>
</dbReference>
<name>A0AAJ1SPK6_9MICC</name>
<dbReference type="InterPro" id="IPR025242">
    <property type="entry name" value="DUF4193"/>
</dbReference>
<evidence type="ECO:0000313" key="1">
    <source>
        <dbReference type="EMBL" id="MDQ0144716.1"/>
    </source>
</evidence>
<accession>A0AAJ1SPK6</accession>
<protein>
    <submittedName>
        <fullName evidence="1">Uncharacterized protein</fullName>
    </submittedName>
</protein>
<gene>
    <name evidence="1" type="ORF">J2T23_000590</name>
</gene>
<reference evidence="1 2" key="1">
    <citation type="submission" date="2023-07" db="EMBL/GenBank/DDBJ databases">
        <title>Sorghum-associated microbial communities from plants grown in Nebraska, USA.</title>
        <authorList>
            <person name="Schachtman D."/>
        </authorList>
    </citation>
    <scope>NUCLEOTIDE SEQUENCE [LARGE SCALE GENOMIC DNA]</scope>
    <source>
        <strain evidence="1 2">DS1001</strain>
    </source>
</reference>
<organism evidence="1 2">
    <name type="scientific">Pseudarthrobacter niigatensis</name>
    <dbReference type="NCBI Taxonomy" id="369935"/>
    <lineage>
        <taxon>Bacteria</taxon>
        <taxon>Bacillati</taxon>
        <taxon>Actinomycetota</taxon>
        <taxon>Actinomycetes</taxon>
        <taxon>Micrococcales</taxon>
        <taxon>Micrococcaceae</taxon>
        <taxon>Pseudarthrobacter</taxon>
    </lineage>
</organism>
<dbReference type="Proteomes" id="UP001239267">
    <property type="component" value="Unassembled WGS sequence"/>
</dbReference>
<dbReference type="AlphaFoldDB" id="A0AAJ1SPK6"/>
<keyword evidence="2" id="KW-1185">Reference proteome</keyword>
<proteinExistence type="predicted"/>
<dbReference type="Pfam" id="PF13834">
    <property type="entry name" value="DUF4193"/>
    <property type="match status" value="1"/>
</dbReference>